<keyword evidence="1" id="KW-1133">Transmembrane helix</keyword>
<sequence length="167" mass="16638">MNAPLTVGGLVVGLSVAVWYLLRWWHGQKKGGPKNWRDLIPFASGIGLGILAASCAGGVLGTVAGWVRHLADAAGDKVVSGATGSASPTLSIAGVPPMSPGGALLTVAAFVALFALWKKIKDSSRKPLAFGSVCGITLGMSPGVAGSVALALLPLVNSAGNSVLGLI</sequence>
<dbReference type="EMBL" id="BAABEP010000014">
    <property type="protein sequence ID" value="GAA3727470.1"/>
    <property type="molecule type" value="Genomic_DNA"/>
</dbReference>
<feature type="transmembrane region" description="Helical" evidence="1">
    <location>
        <begin position="46"/>
        <end position="67"/>
    </location>
</feature>
<dbReference type="RefSeq" id="WP_345645795.1">
    <property type="nucleotide sequence ID" value="NZ_BAABEP010000014.1"/>
</dbReference>
<keyword evidence="1" id="KW-0812">Transmembrane</keyword>
<gene>
    <name evidence="2" type="ORF">GCM10023082_26800</name>
</gene>
<proteinExistence type="predicted"/>
<feature type="transmembrane region" description="Helical" evidence="1">
    <location>
        <begin position="6"/>
        <end position="25"/>
    </location>
</feature>
<reference evidence="3" key="1">
    <citation type="journal article" date="2019" name="Int. J. Syst. Evol. Microbiol.">
        <title>The Global Catalogue of Microorganisms (GCM) 10K type strain sequencing project: providing services to taxonomists for standard genome sequencing and annotation.</title>
        <authorList>
            <consortium name="The Broad Institute Genomics Platform"/>
            <consortium name="The Broad Institute Genome Sequencing Center for Infectious Disease"/>
            <person name="Wu L."/>
            <person name="Ma J."/>
        </authorList>
    </citation>
    <scope>NUCLEOTIDE SEQUENCE [LARGE SCALE GENOMIC DNA]</scope>
    <source>
        <strain evidence="3">JCM 30846</strain>
    </source>
</reference>
<dbReference type="Proteomes" id="UP001499884">
    <property type="component" value="Unassembled WGS sequence"/>
</dbReference>
<comment type="caution">
    <text evidence="2">The sequence shown here is derived from an EMBL/GenBank/DDBJ whole genome shotgun (WGS) entry which is preliminary data.</text>
</comment>
<evidence type="ECO:0000313" key="3">
    <source>
        <dbReference type="Proteomes" id="UP001499884"/>
    </source>
</evidence>
<organism evidence="2 3">
    <name type="scientific">Streptomyces tremellae</name>
    <dbReference type="NCBI Taxonomy" id="1124239"/>
    <lineage>
        <taxon>Bacteria</taxon>
        <taxon>Bacillati</taxon>
        <taxon>Actinomycetota</taxon>
        <taxon>Actinomycetes</taxon>
        <taxon>Kitasatosporales</taxon>
        <taxon>Streptomycetaceae</taxon>
        <taxon>Streptomyces</taxon>
    </lineage>
</organism>
<keyword evidence="1" id="KW-0472">Membrane</keyword>
<keyword evidence="3" id="KW-1185">Reference proteome</keyword>
<evidence type="ECO:0000256" key="1">
    <source>
        <dbReference type="SAM" id="Phobius"/>
    </source>
</evidence>
<evidence type="ECO:0000313" key="2">
    <source>
        <dbReference type="EMBL" id="GAA3727470.1"/>
    </source>
</evidence>
<feature type="transmembrane region" description="Helical" evidence="1">
    <location>
        <begin position="129"/>
        <end position="156"/>
    </location>
</feature>
<name>A0ABP7EZS6_9ACTN</name>
<feature type="transmembrane region" description="Helical" evidence="1">
    <location>
        <begin position="98"/>
        <end position="117"/>
    </location>
</feature>
<protein>
    <submittedName>
        <fullName evidence="2">Uncharacterized protein</fullName>
    </submittedName>
</protein>
<accession>A0ABP7EZS6</accession>